<feature type="signal peptide" evidence="1">
    <location>
        <begin position="1"/>
        <end position="23"/>
    </location>
</feature>
<reference evidence="2 3" key="1">
    <citation type="submission" date="2013-11" db="EMBL/GenBank/DDBJ databases">
        <title>Genome sequencing of Stegodyphus mimosarum.</title>
        <authorList>
            <person name="Bechsgaard J."/>
        </authorList>
    </citation>
    <scope>NUCLEOTIDE SEQUENCE [LARGE SCALE GENOMIC DNA]</scope>
</reference>
<accession>A0A087U765</accession>
<protein>
    <submittedName>
        <fullName evidence="2">Uncharacterized protein</fullName>
    </submittedName>
</protein>
<gene>
    <name evidence="2" type="ORF">X975_16960</name>
</gene>
<name>A0A087U765_STEMI</name>
<dbReference type="EMBL" id="KK118529">
    <property type="protein sequence ID" value="KFM73204.1"/>
    <property type="molecule type" value="Genomic_DNA"/>
</dbReference>
<evidence type="ECO:0000256" key="1">
    <source>
        <dbReference type="SAM" id="SignalP"/>
    </source>
</evidence>
<organism evidence="2 3">
    <name type="scientific">Stegodyphus mimosarum</name>
    <name type="common">African social velvet spider</name>
    <dbReference type="NCBI Taxonomy" id="407821"/>
    <lineage>
        <taxon>Eukaryota</taxon>
        <taxon>Metazoa</taxon>
        <taxon>Ecdysozoa</taxon>
        <taxon>Arthropoda</taxon>
        <taxon>Chelicerata</taxon>
        <taxon>Arachnida</taxon>
        <taxon>Araneae</taxon>
        <taxon>Araneomorphae</taxon>
        <taxon>Entelegynae</taxon>
        <taxon>Eresoidea</taxon>
        <taxon>Eresidae</taxon>
        <taxon>Stegodyphus</taxon>
    </lineage>
</organism>
<keyword evidence="1" id="KW-0732">Signal</keyword>
<dbReference type="Proteomes" id="UP000054359">
    <property type="component" value="Unassembled WGS sequence"/>
</dbReference>
<evidence type="ECO:0000313" key="2">
    <source>
        <dbReference type="EMBL" id="KFM73204.1"/>
    </source>
</evidence>
<feature type="non-terminal residue" evidence="2">
    <location>
        <position position="60"/>
    </location>
</feature>
<proteinExistence type="predicted"/>
<keyword evidence="3" id="KW-1185">Reference proteome</keyword>
<evidence type="ECO:0000313" key="3">
    <source>
        <dbReference type="Proteomes" id="UP000054359"/>
    </source>
</evidence>
<dbReference type="AlphaFoldDB" id="A0A087U765"/>
<feature type="chain" id="PRO_5001830279" evidence="1">
    <location>
        <begin position="24"/>
        <end position="60"/>
    </location>
</feature>
<dbReference type="OrthoDB" id="6419290at2759"/>
<sequence length="60" mass="6839">MKVVLTVILVLCLLSATFDIMAAQRLSERIDQTLCSRSCRLFSRAHREGCCRLYNNCCGR</sequence>